<evidence type="ECO:0000313" key="2">
    <source>
        <dbReference type="Proteomes" id="UP000229570"/>
    </source>
</evidence>
<organism evidence="1 2">
    <name type="scientific">Candidatus Roizmanbacteria bacterium CG11_big_fil_rev_8_21_14_0_20_35_14</name>
    <dbReference type="NCBI Taxonomy" id="1974855"/>
    <lineage>
        <taxon>Bacteria</taxon>
        <taxon>Candidatus Roizmaniibacteriota</taxon>
    </lineage>
</organism>
<dbReference type="InterPro" id="IPR029057">
    <property type="entry name" value="PRTase-like"/>
</dbReference>
<dbReference type="Gene3D" id="3.40.50.2020">
    <property type="match status" value="1"/>
</dbReference>
<gene>
    <name evidence="1" type="ORF">COV86_01915</name>
</gene>
<accession>A0A2H0KN10</accession>
<dbReference type="Proteomes" id="UP000229570">
    <property type="component" value="Unassembled WGS sequence"/>
</dbReference>
<protein>
    <recommendedName>
        <fullName evidence="3">Phosphoribosyltransferase domain-containing protein</fullName>
    </recommendedName>
</protein>
<name>A0A2H0KN10_9BACT</name>
<evidence type="ECO:0008006" key="3">
    <source>
        <dbReference type="Google" id="ProtNLM"/>
    </source>
</evidence>
<comment type="caution">
    <text evidence="1">The sequence shown here is derived from an EMBL/GenBank/DDBJ whole genome shotgun (WGS) entry which is preliminary data.</text>
</comment>
<sequence length="242" mass="26870">MAIAADFFMVSLIESNYRVQELNSMRSNLAQYIESKAEVKDAKIGYVSIEEINHRVSSKILKSAAEITKGLFLNKLSSDLNPEVVIGVPNRGKEFATALGLETGLPIGISDRSEIKEGESREFRADYLEEDDMVVINGIPSFTQPGKFFTHKIRGLKPGSTVLVTDDFSATGSVTEYYIKAFEQLGITPIFVYLVAKDFNDSHPPQQGYRKNKEKGLPVFAVVRLTKIEDGHVKVTSEDITV</sequence>
<proteinExistence type="predicted"/>
<dbReference type="AlphaFoldDB" id="A0A2H0KN10"/>
<dbReference type="SUPFAM" id="SSF53271">
    <property type="entry name" value="PRTase-like"/>
    <property type="match status" value="1"/>
</dbReference>
<reference evidence="1 2" key="1">
    <citation type="submission" date="2017-09" db="EMBL/GenBank/DDBJ databases">
        <title>Depth-based differentiation of microbial function through sediment-hosted aquifers and enrichment of novel symbionts in the deep terrestrial subsurface.</title>
        <authorList>
            <person name="Probst A.J."/>
            <person name="Ladd B."/>
            <person name="Jarett J.K."/>
            <person name="Geller-Mcgrath D.E."/>
            <person name="Sieber C.M."/>
            <person name="Emerson J.B."/>
            <person name="Anantharaman K."/>
            <person name="Thomas B.C."/>
            <person name="Malmstrom R."/>
            <person name="Stieglmeier M."/>
            <person name="Klingl A."/>
            <person name="Woyke T."/>
            <person name="Ryan C.M."/>
            <person name="Banfield J.F."/>
        </authorList>
    </citation>
    <scope>NUCLEOTIDE SEQUENCE [LARGE SCALE GENOMIC DNA]</scope>
    <source>
        <strain evidence="1">CG11_big_fil_rev_8_21_14_0_20_35_14</strain>
    </source>
</reference>
<dbReference type="EMBL" id="PCVL01000022">
    <property type="protein sequence ID" value="PIQ72645.1"/>
    <property type="molecule type" value="Genomic_DNA"/>
</dbReference>
<dbReference type="InterPro" id="IPR000836">
    <property type="entry name" value="PRTase_dom"/>
</dbReference>
<evidence type="ECO:0000313" key="1">
    <source>
        <dbReference type="EMBL" id="PIQ72645.1"/>
    </source>
</evidence>
<dbReference type="CDD" id="cd06223">
    <property type="entry name" value="PRTases_typeI"/>
    <property type="match status" value="1"/>
</dbReference>